<feature type="compositionally biased region" description="Polar residues" evidence="5">
    <location>
        <begin position="172"/>
        <end position="184"/>
    </location>
</feature>
<evidence type="ECO:0000256" key="1">
    <source>
        <dbReference type="ARBA" id="ARBA00022723"/>
    </source>
</evidence>
<name>A0AAV6GUJ7_9TELE</name>
<gene>
    <name evidence="7" type="ORF">AALO_G00102880</name>
</gene>
<feature type="region of interest" description="Disordered" evidence="5">
    <location>
        <begin position="390"/>
        <end position="514"/>
    </location>
</feature>
<evidence type="ECO:0000256" key="5">
    <source>
        <dbReference type="SAM" id="MobiDB-lite"/>
    </source>
</evidence>
<feature type="compositionally biased region" description="Pro residues" evidence="5">
    <location>
        <begin position="433"/>
        <end position="443"/>
    </location>
</feature>
<feature type="region of interest" description="Disordered" evidence="5">
    <location>
        <begin position="338"/>
        <end position="377"/>
    </location>
</feature>
<dbReference type="SUPFAM" id="SSF90229">
    <property type="entry name" value="CCCH zinc finger"/>
    <property type="match status" value="2"/>
</dbReference>
<feature type="compositionally biased region" description="Basic and acidic residues" evidence="5">
    <location>
        <begin position="60"/>
        <end position="74"/>
    </location>
</feature>
<protein>
    <recommendedName>
        <fullName evidence="6">C3H1-type domain-containing protein</fullName>
    </recommendedName>
</protein>
<accession>A0AAV6GUJ7</accession>
<dbReference type="PROSITE" id="PS50103">
    <property type="entry name" value="ZF_C3H1"/>
    <property type="match status" value="1"/>
</dbReference>
<feature type="domain" description="C3H1-type" evidence="6">
    <location>
        <begin position="227"/>
        <end position="249"/>
    </location>
</feature>
<feature type="compositionally biased region" description="Basic residues" evidence="5">
    <location>
        <begin position="47"/>
        <end position="56"/>
    </location>
</feature>
<keyword evidence="2 4" id="KW-0863">Zinc-finger</keyword>
<reference evidence="7" key="1">
    <citation type="submission" date="2020-10" db="EMBL/GenBank/DDBJ databases">
        <title>Chromosome-scale genome assembly of the Allis shad, Alosa alosa.</title>
        <authorList>
            <person name="Margot Z."/>
            <person name="Christophe K."/>
            <person name="Cabau C."/>
            <person name="Louis A."/>
            <person name="Berthelot C."/>
            <person name="Parey E."/>
            <person name="Roest Crollius H."/>
            <person name="Montfort J."/>
            <person name="Robinson-Rechavi M."/>
            <person name="Bucao C."/>
            <person name="Bouchez O."/>
            <person name="Gislard M."/>
            <person name="Lluch J."/>
            <person name="Milhes M."/>
            <person name="Lampietro C."/>
            <person name="Lopez Roques C."/>
            <person name="Donnadieu C."/>
            <person name="Braasch I."/>
            <person name="Desvignes T."/>
            <person name="Postlethwait J."/>
            <person name="Bobe J."/>
            <person name="Guiguen Y."/>
        </authorList>
    </citation>
    <scope>NUCLEOTIDE SEQUENCE</scope>
    <source>
        <strain evidence="7">M-15738</strain>
        <tissue evidence="7">Blood</tissue>
    </source>
</reference>
<evidence type="ECO:0000256" key="4">
    <source>
        <dbReference type="PROSITE-ProRule" id="PRU00723"/>
    </source>
</evidence>
<feature type="compositionally biased region" description="Polar residues" evidence="5">
    <location>
        <begin position="696"/>
        <end position="726"/>
    </location>
</feature>
<evidence type="ECO:0000256" key="3">
    <source>
        <dbReference type="ARBA" id="ARBA00022833"/>
    </source>
</evidence>
<feature type="region of interest" description="Disordered" evidence="5">
    <location>
        <begin position="1"/>
        <end position="208"/>
    </location>
</feature>
<sequence>MAFANLFSSPPGEVDFNALASTHHKKFRSDQPYQNPKRHYETPRNTNPKKRRRKNNVSRGDVRKGYESEKERGHRMGPFKYEEEQANVHQKPSQCHINKETKLPGTPQSSLGPSSEGHQKNGQRVNKRMLFAKNNMHRTNMNEDVHKRQGRDTNSGKGCVFDDKKRAKMSKQSHQNYSFNQRSEAGSKKGRDKWQTGRHRPQREERKPFMTQEFKEQNSIDVNGRLFCKHFLGDRCLKGDQCQFVHSHDLGGRKCYQDNSCKFSHDALTELTKGLLDKFLEEQKVARETLEPETQQPEPKPALDFATNPVKLSFYSTAPAPEQLPVCRFSFGAKDSEFTPASTAQAAPSTPQTAPPPDTLPAQTRPPMSSLFSSTPSPVSRPVCRFSFGANNADFTPDPPSSVRQPGPSPAKTDPAASAGPDPVPNSRTPLSASPPSPSPAQPGGPSATISSLPSGAGDGPMVKTEMPSSPTPPGPTPSVLRTLFTPLSPCRPDDEEEEDLEMGCSQDAGRSCTDAAPRLCTKDISKVKEESGSHTEAPLVAPDQVLTLKAEPDLVKEMKKEEEEREPPTAPLKPVHCSTPTIPLKPVPCFTSTAPLKRVPCSTPTAPLKRVPCSTPITNPRKSYRPLTVDPPLLPFTAYHAQPPPSTSPRDVSAKALTPSVDSNSQSAVRRRAPLRPGAGMCTTQAESQGRHSLPVQTLTWSVPSTHSVSRSALQNRSLNSELDP</sequence>
<feature type="compositionally biased region" description="Low complexity" evidence="5">
    <location>
        <begin position="366"/>
        <end position="377"/>
    </location>
</feature>
<dbReference type="EMBL" id="JADWDJ010000007">
    <property type="protein sequence ID" value="KAG5278798.1"/>
    <property type="molecule type" value="Genomic_DNA"/>
</dbReference>
<evidence type="ECO:0000313" key="7">
    <source>
        <dbReference type="EMBL" id="KAG5278798.1"/>
    </source>
</evidence>
<organism evidence="7 8">
    <name type="scientific">Alosa alosa</name>
    <name type="common">allis shad</name>
    <dbReference type="NCBI Taxonomy" id="278164"/>
    <lineage>
        <taxon>Eukaryota</taxon>
        <taxon>Metazoa</taxon>
        <taxon>Chordata</taxon>
        <taxon>Craniata</taxon>
        <taxon>Vertebrata</taxon>
        <taxon>Euteleostomi</taxon>
        <taxon>Actinopterygii</taxon>
        <taxon>Neopterygii</taxon>
        <taxon>Teleostei</taxon>
        <taxon>Clupei</taxon>
        <taxon>Clupeiformes</taxon>
        <taxon>Clupeoidei</taxon>
        <taxon>Clupeidae</taxon>
        <taxon>Alosa</taxon>
    </lineage>
</organism>
<feature type="zinc finger region" description="C3H1-type" evidence="4">
    <location>
        <begin position="227"/>
        <end position="249"/>
    </location>
</feature>
<dbReference type="InterPro" id="IPR000571">
    <property type="entry name" value="Znf_CCCH"/>
</dbReference>
<keyword evidence="3 4" id="KW-0862">Zinc</keyword>
<proteinExistence type="predicted"/>
<evidence type="ECO:0000259" key="6">
    <source>
        <dbReference type="PROSITE" id="PS50103"/>
    </source>
</evidence>
<evidence type="ECO:0000313" key="8">
    <source>
        <dbReference type="Proteomes" id="UP000823561"/>
    </source>
</evidence>
<dbReference type="AlphaFoldDB" id="A0AAV6GUJ7"/>
<feature type="compositionally biased region" description="Basic and acidic residues" evidence="5">
    <location>
        <begin position="140"/>
        <end position="151"/>
    </location>
</feature>
<dbReference type="Proteomes" id="UP000823561">
    <property type="component" value="Chromosome 7"/>
</dbReference>
<feature type="region of interest" description="Disordered" evidence="5">
    <location>
        <begin position="558"/>
        <end position="579"/>
    </location>
</feature>
<evidence type="ECO:0000256" key="2">
    <source>
        <dbReference type="ARBA" id="ARBA00022771"/>
    </source>
</evidence>
<keyword evidence="8" id="KW-1185">Reference proteome</keyword>
<feature type="compositionally biased region" description="Basic and acidic residues" evidence="5">
    <location>
        <begin position="185"/>
        <end position="195"/>
    </location>
</feature>
<feature type="region of interest" description="Disordered" evidence="5">
    <location>
        <begin position="601"/>
        <end position="726"/>
    </location>
</feature>
<keyword evidence="1 4" id="KW-0479">Metal-binding</keyword>
<comment type="caution">
    <text evidence="7">The sequence shown here is derived from an EMBL/GenBank/DDBJ whole genome shotgun (WGS) entry which is preliminary data.</text>
</comment>
<dbReference type="InterPro" id="IPR036855">
    <property type="entry name" value="Znf_CCCH_sf"/>
</dbReference>
<feature type="compositionally biased region" description="Polar residues" evidence="5">
    <location>
        <begin position="87"/>
        <end position="96"/>
    </location>
</feature>
<feature type="compositionally biased region" description="Low complexity" evidence="5">
    <location>
        <begin position="339"/>
        <end position="352"/>
    </location>
</feature>
<dbReference type="GO" id="GO:0008270">
    <property type="term" value="F:zinc ion binding"/>
    <property type="evidence" value="ECO:0007669"/>
    <property type="project" value="UniProtKB-KW"/>
</dbReference>